<sequence>MVKSEVIAHEPPPDQIGDEPVSIGDILEDTNLVSRDKSNGVHHMLFVNDVAKDKVIEHEDGNLPLHGGDFTHSDKTEEASTNISTEPTLLSLKECSQMESEPVHISESNQGSFHENAGQLLCVPVGLSSSSMETVSTTQNEPQAVMDNRATQEYPEELGVCLVLHDSTTRENDGDEVVEVSHEKQEEASLKVAGVDDNETMKAYRSGGVDPHGNQPGQEDPVFLREGPDIHVGSILNVTQLKSMWVTSGT</sequence>
<name>A0A834ZG72_TETSI</name>
<dbReference type="EMBL" id="JABCRI010000006">
    <property type="protein sequence ID" value="KAF8404513.1"/>
    <property type="molecule type" value="Genomic_DNA"/>
</dbReference>
<dbReference type="Proteomes" id="UP000655225">
    <property type="component" value="Unassembled WGS sequence"/>
</dbReference>
<evidence type="ECO:0000313" key="1">
    <source>
        <dbReference type="EMBL" id="KAF8404513.1"/>
    </source>
</evidence>
<comment type="caution">
    <text evidence="1">The sequence shown here is derived from an EMBL/GenBank/DDBJ whole genome shotgun (WGS) entry which is preliminary data.</text>
</comment>
<accession>A0A834ZG72</accession>
<keyword evidence="2" id="KW-1185">Reference proteome</keyword>
<dbReference type="OrthoDB" id="1929308at2759"/>
<evidence type="ECO:0000313" key="2">
    <source>
        <dbReference type="Proteomes" id="UP000655225"/>
    </source>
</evidence>
<dbReference type="AlphaFoldDB" id="A0A834ZG72"/>
<gene>
    <name evidence="1" type="ORF">HHK36_009398</name>
</gene>
<reference evidence="1 2" key="1">
    <citation type="submission" date="2020-04" db="EMBL/GenBank/DDBJ databases">
        <title>Plant Genome Project.</title>
        <authorList>
            <person name="Zhang R.-G."/>
        </authorList>
    </citation>
    <scope>NUCLEOTIDE SEQUENCE [LARGE SCALE GENOMIC DNA]</scope>
    <source>
        <strain evidence="1">YNK0</strain>
        <tissue evidence="1">Leaf</tissue>
    </source>
</reference>
<protein>
    <submittedName>
        <fullName evidence="1">Uncharacterized protein</fullName>
    </submittedName>
</protein>
<organism evidence="1 2">
    <name type="scientific">Tetracentron sinense</name>
    <name type="common">Spur-leaf</name>
    <dbReference type="NCBI Taxonomy" id="13715"/>
    <lineage>
        <taxon>Eukaryota</taxon>
        <taxon>Viridiplantae</taxon>
        <taxon>Streptophyta</taxon>
        <taxon>Embryophyta</taxon>
        <taxon>Tracheophyta</taxon>
        <taxon>Spermatophyta</taxon>
        <taxon>Magnoliopsida</taxon>
        <taxon>Trochodendrales</taxon>
        <taxon>Trochodendraceae</taxon>
        <taxon>Tetracentron</taxon>
    </lineage>
</organism>
<proteinExistence type="predicted"/>